<dbReference type="EMBL" id="MFGB01000006">
    <property type="protein sequence ID" value="OGF27702.1"/>
    <property type="molecule type" value="Genomic_DNA"/>
</dbReference>
<keyword evidence="1" id="KW-0472">Membrane</keyword>
<organism evidence="2 3">
    <name type="scientific">Candidatus Falkowbacteria bacterium RIFOXYA2_FULL_47_19</name>
    <dbReference type="NCBI Taxonomy" id="1797994"/>
    <lineage>
        <taxon>Bacteria</taxon>
        <taxon>Candidatus Falkowiibacteriota</taxon>
    </lineage>
</organism>
<dbReference type="STRING" id="1797994.A2227_03955"/>
<proteinExistence type="predicted"/>
<dbReference type="Proteomes" id="UP000178367">
    <property type="component" value="Unassembled WGS sequence"/>
</dbReference>
<evidence type="ECO:0000313" key="3">
    <source>
        <dbReference type="Proteomes" id="UP000178367"/>
    </source>
</evidence>
<evidence type="ECO:0000256" key="1">
    <source>
        <dbReference type="SAM" id="Phobius"/>
    </source>
</evidence>
<reference evidence="2 3" key="1">
    <citation type="journal article" date="2016" name="Nat. Commun.">
        <title>Thousands of microbial genomes shed light on interconnected biogeochemical processes in an aquifer system.</title>
        <authorList>
            <person name="Anantharaman K."/>
            <person name="Brown C.T."/>
            <person name="Hug L.A."/>
            <person name="Sharon I."/>
            <person name="Castelle C.J."/>
            <person name="Probst A.J."/>
            <person name="Thomas B.C."/>
            <person name="Singh A."/>
            <person name="Wilkins M.J."/>
            <person name="Karaoz U."/>
            <person name="Brodie E.L."/>
            <person name="Williams K.H."/>
            <person name="Hubbard S.S."/>
            <person name="Banfield J.F."/>
        </authorList>
    </citation>
    <scope>NUCLEOTIDE SEQUENCE [LARGE SCALE GENOMIC DNA]</scope>
</reference>
<keyword evidence="1" id="KW-0812">Transmembrane</keyword>
<keyword evidence="1" id="KW-1133">Transmembrane helix</keyword>
<evidence type="ECO:0000313" key="2">
    <source>
        <dbReference type="EMBL" id="OGF27702.1"/>
    </source>
</evidence>
<gene>
    <name evidence="2" type="ORF">A2227_03955</name>
</gene>
<name>A0A1F5SLY4_9BACT</name>
<comment type="caution">
    <text evidence="2">The sequence shown here is derived from an EMBL/GenBank/DDBJ whole genome shotgun (WGS) entry which is preliminary data.</text>
</comment>
<evidence type="ECO:0008006" key="4">
    <source>
        <dbReference type="Google" id="ProtNLM"/>
    </source>
</evidence>
<dbReference type="AlphaFoldDB" id="A0A1F5SLY4"/>
<feature type="transmembrane region" description="Helical" evidence="1">
    <location>
        <begin position="105"/>
        <end position="128"/>
    </location>
</feature>
<accession>A0A1F5SLY4</accession>
<dbReference type="InterPro" id="IPR021737">
    <property type="entry name" value="Phage_phiKZ_Orf197"/>
</dbReference>
<sequence length="133" mass="15484">MDELIFPVLLAHFAGDYWLQTKNMALNKSKKGVRGILTCCLHSLVYTACFCAFLRTPDPWLAVLIFLSHYPLDRWSLAEKWLKLINGRNVMGAFLSRDKYREIDLSFSCIVYAVTDNSMHLFLIWLIIKFISF</sequence>
<protein>
    <recommendedName>
        <fullName evidence="4">DUF3307 domain-containing protein</fullName>
    </recommendedName>
</protein>
<feature type="transmembrane region" description="Helical" evidence="1">
    <location>
        <begin position="32"/>
        <end position="55"/>
    </location>
</feature>
<dbReference type="Pfam" id="PF11750">
    <property type="entry name" value="DUF3307"/>
    <property type="match status" value="1"/>
</dbReference>